<dbReference type="GO" id="GO:0016020">
    <property type="term" value="C:membrane"/>
    <property type="evidence" value="ECO:0007669"/>
    <property type="project" value="UniProtKB-SubCell"/>
</dbReference>
<evidence type="ECO:0000313" key="5">
    <source>
        <dbReference type="Proteomes" id="UP000467249"/>
    </source>
</evidence>
<reference evidence="4 5" key="1">
    <citation type="journal article" date="2019" name="Emerg. Microbes Infect.">
        <title>Comprehensive subspecies identification of 175 nontuberculous mycobacteria species based on 7547 genomic profiles.</title>
        <authorList>
            <person name="Matsumoto Y."/>
            <person name="Kinjo T."/>
            <person name="Motooka D."/>
            <person name="Nabeya D."/>
            <person name="Jung N."/>
            <person name="Uechi K."/>
            <person name="Horii T."/>
            <person name="Iida T."/>
            <person name="Fujita J."/>
            <person name="Nakamura S."/>
        </authorList>
    </citation>
    <scope>NUCLEOTIDE SEQUENCE [LARGE SCALE GENOMIC DNA]</scope>
    <source>
        <strain evidence="4 5">JCM 30275</strain>
    </source>
</reference>
<evidence type="ECO:0008006" key="6">
    <source>
        <dbReference type="Google" id="ProtNLM"/>
    </source>
</evidence>
<keyword evidence="5" id="KW-1185">Reference proteome</keyword>
<dbReference type="PANTHER" id="PTHR37042:SF4">
    <property type="entry name" value="OUTER MEMBRANE PROTEIN RV1973"/>
    <property type="match status" value="1"/>
</dbReference>
<protein>
    <recommendedName>
        <fullName evidence="6">Mce associated membrane protein</fullName>
    </recommendedName>
</protein>
<dbReference type="KEGG" id="many:MANY_41520"/>
<accession>A0A6N4WDG4</accession>
<evidence type="ECO:0000256" key="1">
    <source>
        <dbReference type="ARBA" id="ARBA00004370"/>
    </source>
</evidence>
<evidence type="ECO:0000256" key="3">
    <source>
        <dbReference type="SAM" id="MobiDB-lite"/>
    </source>
</evidence>
<dbReference type="AlphaFoldDB" id="A0A6N4WDG4"/>
<sequence>MAGDAGPAAVTIHETDEPGTKDNVVQQTRWWHAIVGSPVRLGLTAGLIAVTVLLALDGWLAHRADQEHRQVLERTAFLEAGRQAALDLTSVEYTRVEADVQRILAASTGSFRADFERRSPPFVEEVLRTKSTSVGQIVEAAVESVAGEQAKVIVAVKVTTTRDGSSDQRVKSWRMRVYVSRTGAGFKVSNVEMIS</sequence>
<evidence type="ECO:0000256" key="2">
    <source>
        <dbReference type="ARBA" id="ARBA00023136"/>
    </source>
</evidence>
<proteinExistence type="predicted"/>
<keyword evidence="2" id="KW-0472">Membrane</keyword>
<dbReference type="PANTHER" id="PTHR37042">
    <property type="entry name" value="OUTER MEMBRANE PROTEIN RV1973"/>
    <property type="match status" value="1"/>
</dbReference>
<dbReference type="Proteomes" id="UP000467249">
    <property type="component" value="Chromosome"/>
</dbReference>
<feature type="region of interest" description="Disordered" evidence="3">
    <location>
        <begin position="1"/>
        <end position="21"/>
    </location>
</feature>
<organism evidence="4 5">
    <name type="scientific">Mycolicibacterium anyangense</name>
    <dbReference type="NCBI Taxonomy" id="1431246"/>
    <lineage>
        <taxon>Bacteria</taxon>
        <taxon>Bacillati</taxon>
        <taxon>Actinomycetota</taxon>
        <taxon>Actinomycetes</taxon>
        <taxon>Mycobacteriales</taxon>
        <taxon>Mycobacteriaceae</taxon>
        <taxon>Mycolicibacterium</taxon>
    </lineage>
</organism>
<comment type="subcellular location">
    <subcellularLocation>
        <location evidence="1">Membrane</location>
    </subcellularLocation>
</comment>
<dbReference type="EMBL" id="AP022620">
    <property type="protein sequence ID" value="BBZ78815.1"/>
    <property type="molecule type" value="Genomic_DNA"/>
</dbReference>
<gene>
    <name evidence="4" type="ORF">MANY_41520</name>
</gene>
<evidence type="ECO:0000313" key="4">
    <source>
        <dbReference type="EMBL" id="BBZ78815.1"/>
    </source>
</evidence>
<name>A0A6N4WDG4_9MYCO</name>